<evidence type="ECO:0000256" key="3">
    <source>
        <dbReference type="ARBA" id="ARBA00022840"/>
    </source>
</evidence>
<dbReference type="PROSITE" id="PS50975">
    <property type="entry name" value="ATP_GRASP"/>
    <property type="match status" value="1"/>
</dbReference>
<dbReference type="InterPro" id="IPR013815">
    <property type="entry name" value="ATP_grasp_subdomain_1"/>
</dbReference>
<keyword evidence="3 4" id="KW-0067">ATP-binding</keyword>
<feature type="domain" description="ATP-grasp" evidence="5">
    <location>
        <begin position="117"/>
        <end position="308"/>
    </location>
</feature>
<accession>A0ABT9YVE7</accession>
<dbReference type="Gene3D" id="3.30.1490.20">
    <property type="entry name" value="ATP-grasp fold, A domain"/>
    <property type="match status" value="1"/>
</dbReference>
<protein>
    <recommendedName>
        <fullName evidence="5">ATP-grasp domain-containing protein</fullName>
    </recommendedName>
</protein>
<keyword evidence="2 4" id="KW-0547">Nucleotide-binding</keyword>
<sequence length="390" mass="44968">MNYLVLSPYYPENFQQFSIELSKKGVTVLAIGQEPYEQLGQGLQAAITEYFRVEDLENLDEVKRAAAFLFYKHGPFDRIESQNEHWLEHDAALREQFNVFGMRYKHLKKTKFKSKMKKYFKKAGVPVVPGKVAEELDDVDKIINKIGLPLIAKPDSGVGASGVFKLTDDASVQAFKEAWDGVTPYFLEAFVDKAVVCTYDGLVDIDGNIIYETSLTYNNTPFDMVEQQLDMGYYAEKEIDPVLREYGQAAVKAFDMKERFFHIEFFRYEDGSYVAIEYNNRAAGGYTVDVYNHGHRVNLFHDYAAMVVGERLPERQFSQYSLVCSRRKHTDYLHSEQDIKDKYGAHMIDRKEMKGAFAELLGDVNYFFVFDDPAEVDAIYQFVTERVETL</sequence>
<dbReference type="Gene3D" id="3.30.470.20">
    <property type="entry name" value="ATP-grasp fold, B domain"/>
    <property type="match status" value="1"/>
</dbReference>
<evidence type="ECO:0000313" key="6">
    <source>
        <dbReference type="EMBL" id="MDQ0223070.1"/>
    </source>
</evidence>
<keyword evidence="1" id="KW-0436">Ligase</keyword>
<dbReference type="InterPro" id="IPR005479">
    <property type="entry name" value="CPAse_ATP-bd"/>
</dbReference>
<dbReference type="Gene3D" id="3.40.50.20">
    <property type="match status" value="1"/>
</dbReference>
<dbReference type="SUPFAM" id="SSF56059">
    <property type="entry name" value="Glutathione synthetase ATP-binding domain-like"/>
    <property type="match status" value="1"/>
</dbReference>
<dbReference type="PANTHER" id="PTHR43585">
    <property type="entry name" value="FUMIPYRROLE BIOSYNTHESIS PROTEIN C"/>
    <property type="match status" value="1"/>
</dbReference>
<evidence type="ECO:0000313" key="7">
    <source>
        <dbReference type="Proteomes" id="UP001223079"/>
    </source>
</evidence>
<evidence type="ECO:0000256" key="4">
    <source>
        <dbReference type="PROSITE-ProRule" id="PRU00409"/>
    </source>
</evidence>
<gene>
    <name evidence="6" type="ORF">J2S23_001645</name>
</gene>
<comment type="caution">
    <text evidence="6">The sequence shown here is derived from an EMBL/GenBank/DDBJ whole genome shotgun (WGS) entry which is preliminary data.</text>
</comment>
<organism evidence="6 7">
    <name type="scientific">Streptococcus moroccensis</name>
    <dbReference type="NCBI Taxonomy" id="1451356"/>
    <lineage>
        <taxon>Bacteria</taxon>
        <taxon>Bacillati</taxon>
        <taxon>Bacillota</taxon>
        <taxon>Bacilli</taxon>
        <taxon>Lactobacillales</taxon>
        <taxon>Streptococcaceae</taxon>
        <taxon>Streptococcus</taxon>
    </lineage>
</organism>
<evidence type="ECO:0000259" key="5">
    <source>
        <dbReference type="PROSITE" id="PS50975"/>
    </source>
</evidence>
<dbReference type="InterPro" id="IPR052032">
    <property type="entry name" value="ATP-dep_AA_Ligase"/>
</dbReference>
<proteinExistence type="predicted"/>
<reference evidence="6 7" key="1">
    <citation type="submission" date="2023-07" db="EMBL/GenBank/DDBJ databases">
        <title>Genomic Encyclopedia of Type Strains, Phase IV (KMG-IV): sequencing the most valuable type-strain genomes for metagenomic binning, comparative biology and taxonomic classification.</title>
        <authorList>
            <person name="Goeker M."/>
        </authorList>
    </citation>
    <scope>NUCLEOTIDE SEQUENCE [LARGE SCALE GENOMIC DNA]</scope>
    <source>
        <strain evidence="6 7">DSM 105143</strain>
    </source>
</reference>
<dbReference type="Pfam" id="PF02786">
    <property type="entry name" value="CPSase_L_D2"/>
    <property type="match status" value="1"/>
</dbReference>
<dbReference type="InterPro" id="IPR011761">
    <property type="entry name" value="ATP-grasp"/>
</dbReference>
<evidence type="ECO:0000256" key="2">
    <source>
        <dbReference type="ARBA" id="ARBA00022741"/>
    </source>
</evidence>
<dbReference type="PANTHER" id="PTHR43585:SF2">
    <property type="entry name" value="ATP-GRASP ENZYME FSQD"/>
    <property type="match status" value="1"/>
</dbReference>
<dbReference type="EMBL" id="JAUSTM010000016">
    <property type="protein sequence ID" value="MDQ0223070.1"/>
    <property type="molecule type" value="Genomic_DNA"/>
</dbReference>
<keyword evidence="7" id="KW-1185">Reference proteome</keyword>
<evidence type="ECO:0000256" key="1">
    <source>
        <dbReference type="ARBA" id="ARBA00022598"/>
    </source>
</evidence>
<dbReference type="Proteomes" id="UP001223079">
    <property type="component" value="Unassembled WGS sequence"/>
</dbReference>
<name>A0ABT9YVE7_9STRE</name>
<dbReference type="RefSeq" id="WP_307122225.1">
    <property type="nucleotide sequence ID" value="NZ_JAUSTM010000016.1"/>
</dbReference>